<name>A0ABU8HBI9_9BACI</name>
<dbReference type="InterPro" id="IPR022441">
    <property type="entry name" value="Para_beta_helix_rpt-2"/>
</dbReference>
<evidence type="ECO:0000259" key="2">
    <source>
        <dbReference type="Pfam" id="PF05048"/>
    </source>
</evidence>
<dbReference type="RefSeq" id="WP_336586045.1">
    <property type="nucleotide sequence ID" value="NZ_JBBAXC010000004.1"/>
</dbReference>
<reference evidence="3 4" key="1">
    <citation type="journal article" date="2018" name="J. Microbiol.">
        <title>Bacillus spongiae sp. nov., isolated from sponge of Jeju Island.</title>
        <authorList>
            <person name="Lee G.E."/>
            <person name="Im W.T."/>
            <person name="Park J.S."/>
        </authorList>
    </citation>
    <scope>NUCLEOTIDE SEQUENCE [LARGE SCALE GENOMIC DNA]</scope>
    <source>
        <strain evidence="3 4">135PIL107-10</strain>
    </source>
</reference>
<gene>
    <name evidence="3" type="ORF">WAK64_05995</name>
</gene>
<feature type="domain" description="Periplasmic copper-binding protein NosD beta helix" evidence="2">
    <location>
        <begin position="96"/>
        <end position="237"/>
    </location>
</feature>
<dbReference type="InterPro" id="IPR012334">
    <property type="entry name" value="Pectin_lyas_fold"/>
</dbReference>
<sequence length="253" mass="27287">MKTDTSLLKAILLVNVLSLSLSSVLTLGVVIGIGIFFFNEKTIVVPDDEDTIQDAVNAAVPGDIILVKTKEDGTSYNEEVTIDKDDLKLIGIGKEKPVLDGTGVIGTGNGITLTSTASGVLVKNFIVQKFEKDGIFLDGSTSNMIIENNLIRNEEKGIELDDSNSNTIKKNNLIENEDFGIGLDNSSSNMIIRNTVKENGDSGIFLNSISINNDVFSNRAFDNQNFDIEDDDANNFKGNKCGTSQGLNVDCPK</sequence>
<evidence type="ECO:0000313" key="4">
    <source>
        <dbReference type="Proteomes" id="UP001312865"/>
    </source>
</evidence>
<dbReference type="InterPro" id="IPR006626">
    <property type="entry name" value="PbH1"/>
</dbReference>
<accession>A0ABU8HBI9</accession>
<proteinExistence type="predicted"/>
<keyword evidence="1" id="KW-0472">Membrane</keyword>
<protein>
    <submittedName>
        <fullName evidence="3">NosD domain-containing protein</fullName>
    </submittedName>
</protein>
<dbReference type="Proteomes" id="UP001312865">
    <property type="component" value="Unassembled WGS sequence"/>
</dbReference>
<dbReference type="InterPro" id="IPR007742">
    <property type="entry name" value="NosD_dom"/>
</dbReference>
<organism evidence="3 4">
    <name type="scientific">Bacillus spongiae</name>
    <dbReference type="NCBI Taxonomy" id="2683610"/>
    <lineage>
        <taxon>Bacteria</taxon>
        <taxon>Bacillati</taxon>
        <taxon>Bacillota</taxon>
        <taxon>Bacilli</taxon>
        <taxon>Bacillales</taxon>
        <taxon>Bacillaceae</taxon>
        <taxon>Bacillus</taxon>
    </lineage>
</organism>
<dbReference type="SMART" id="SM00710">
    <property type="entry name" value="PbH1"/>
    <property type="match status" value="4"/>
</dbReference>
<keyword evidence="1" id="KW-0812">Transmembrane</keyword>
<feature type="transmembrane region" description="Helical" evidence="1">
    <location>
        <begin position="12"/>
        <end position="38"/>
    </location>
</feature>
<dbReference type="Pfam" id="PF05048">
    <property type="entry name" value="NosD"/>
    <property type="match status" value="1"/>
</dbReference>
<evidence type="ECO:0000313" key="3">
    <source>
        <dbReference type="EMBL" id="MEI5906607.1"/>
    </source>
</evidence>
<comment type="caution">
    <text evidence="3">The sequence shown here is derived from an EMBL/GenBank/DDBJ whole genome shotgun (WGS) entry which is preliminary data.</text>
</comment>
<keyword evidence="4" id="KW-1185">Reference proteome</keyword>
<dbReference type="InterPro" id="IPR011050">
    <property type="entry name" value="Pectin_lyase_fold/virulence"/>
</dbReference>
<dbReference type="SUPFAM" id="SSF51126">
    <property type="entry name" value="Pectin lyase-like"/>
    <property type="match status" value="1"/>
</dbReference>
<dbReference type="NCBIfam" id="TIGR03804">
    <property type="entry name" value="para_beta_helix"/>
    <property type="match status" value="2"/>
</dbReference>
<evidence type="ECO:0000256" key="1">
    <source>
        <dbReference type="SAM" id="Phobius"/>
    </source>
</evidence>
<dbReference type="Gene3D" id="2.160.20.10">
    <property type="entry name" value="Single-stranded right-handed beta-helix, Pectin lyase-like"/>
    <property type="match status" value="1"/>
</dbReference>
<keyword evidence="1" id="KW-1133">Transmembrane helix</keyword>
<dbReference type="EMBL" id="JBBAXC010000004">
    <property type="protein sequence ID" value="MEI5906607.1"/>
    <property type="molecule type" value="Genomic_DNA"/>
</dbReference>